<keyword evidence="3" id="KW-1185">Reference proteome</keyword>
<accession>A0A2J8AHU2</accession>
<feature type="region of interest" description="Disordered" evidence="1">
    <location>
        <begin position="1"/>
        <end position="36"/>
    </location>
</feature>
<organism evidence="2 3">
    <name type="scientific">Tetrabaena socialis</name>
    <dbReference type="NCBI Taxonomy" id="47790"/>
    <lineage>
        <taxon>Eukaryota</taxon>
        <taxon>Viridiplantae</taxon>
        <taxon>Chlorophyta</taxon>
        <taxon>core chlorophytes</taxon>
        <taxon>Chlorophyceae</taxon>
        <taxon>CS clade</taxon>
        <taxon>Chlamydomonadales</taxon>
        <taxon>Tetrabaenaceae</taxon>
        <taxon>Tetrabaena</taxon>
    </lineage>
</organism>
<reference evidence="2 3" key="1">
    <citation type="journal article" date="2017" name="Mol. Biol. Evol.">
        <title>The 4-celled Tetrabaena socialis nuclear genome reveals the essential components for genetic control of cell number at the origin of multicellularity in the volvocine lineage.</title>
        <authorList>
            <person name="Featherston J."/>
            <person name="Arakaki Y."/>
            <person name="Hanschen E.R."/>
            <person name="Ferris P.J."/>
            <person name="Michod R.E."/>
            <person name="Olson B.J.S.C."/>
            <person name="Nozaki H."/>
            <person name="Durand P.M."/>
        </authorList>
    </citation>
    <scope>NUCLEOTIDE SEQUENCE [LARGE SCALE GENOMIC DNA]</scope>
    <source>
        <strain evidence="2 3">NIES-571</strain>
    </source>
</reference>
<protein>
    <submittedName>
        <fullName evidence="2">Reticulocyte-binding protein 2 a</fullName>
    </submittedName>
</protein>
<feature type="region of interest" description="Disordered" evidence="1">
    <location>
        <begin position="412"/>
        <end position="443"/>
    </location>
</feature>
<feature type="compositionally biased region" description="Basic and acidic residues" evidence="1">
    <location>
        <begin position="152"/>
        <end position="244"/>
    </location>
</feature>
<feature type="compositionally biased region" description="Basic and acidic residues" evidence="1">
    <location>
        <begin position="13"/>
        <end position="35"/>
    </location>
</feature>
<proteinExistence type="predicted"/>
<dbReference type="AlphaFoldDB" id="A0A2J8AHU2"/>
<dbReference type="SMART" id="SM00015">
    <property type="entry name" value="IQ"/>
    <property type="match status" value="4"/>
</dbReference>
<dbReference type="OrthoDB" id="546884at2759"/>
<feature type="compositionally biased region" description="Polar residues" evidence="1">
    <location>
        <begin position="532"/>
        <end position="551"/>
    </location>
</feature>
<feature type="region of interest" description="Disordered" evidence="1">
    <location>
        <begin position="500"/>
        <end position="551"/>
    </location>
</feature>
<gene>
    <name evidence="2" type="ORF">TSOC_001024</name>
</gene>
<evidence type="ECO:0000313" key="3">
    <source>
        <dbReference type="Proteomes" id="UP000236333"/>
    </source>
</evidence>
<evidence type="ECO:0000313" key="2">
    <source>
        <dbReference type="EMBL" id="PNH12088.1"/>
    </source>
</evidence>
<dbReference type="EMBL" id="PGGS01000015">
    <property type="protein sequence ID" value="PNH12088.1"/>
    <property type="molecule type" value="Genomic_DNA"/>
</dbReference>
<dbReference type="Proteomes" id="UP000236333">
    <property type="component" value="Unassembled WGS sequence"/>
</dbReference>
<feature type="compositionally biased region" description="Low complexity" evidence="1">
    <location>
        <begin position="509"/>
        <end position="529"/>
    </location>
</feature>
<name>A0A2J8AHU2_9CHLO</name>
<sequence length="551" mass="60480">MRRSGSGSGSKTDAIHFRHSEQAKEKFTQHTKETSNLDVLSRCKKLNELLSSDVLKGKGDSKAQLKEILGILNAPKARPSFLDKPSATSSAGKRPAKADEKPTEPPALASPRPQQAEDVDDLISLLNSDPESIPLHSCPAGGSGGHVQAGELHNKDAQHQQRRAKEEQEAVERQRKAKQEQEAAEQQRRAKQEQETVERQRRAKEEQEAAERQRRAEQEQEAAEQQRRAKQEEEAAERQRKAKAEQEAAERLRAQTLQLERLRLGAALCIQSQWRAFCARRLAAQRRRALAEQRAAAGAACVLQAAWRARQQSRDHRVRLSAAATLQCAVRSWRARQCLRRLRLAAFERLRAARCIQRAFRAFRSRGYELGPLRVPPQGGSAPAGSQGVDAAALLVRQLRLRSAMDARLAPECAPGSPPAGDGSARNHRTVATHRERVRQVSATERTARCGVGERVTMAASEHRDSVEALAIARQGPNSGGAAPAAASVRRVPSAIRVLGGGDAVRPLSRSGSTSSSSRPGSEGRSSEPLRPTSSLRRMSMTERPQSTRAR</sequence>
<dbReference type="InterPro" id="IPR000048">
    <property type="entry name" value="IQ_motif_EF-hand-BS"/>
</dbReference>
<evidence type="ECO:0000256" key="1">
    <source>
        <dbReference type="SAM" id="MobiDB-lite"/>
    </source>
</evidence>
<comment type="caution">
    <text evidence="2">The sequence shown here is derived from an EMBL/GenBank/DDBJ whole genome shotgun (WGS) entry which is preliminary data.</text>
</comment>
<dbReference type="Pfam" id="PF00612">
    <property type="entry name" value="IQ"/>
    <property type="match status" value="2"/>
</dbReference>
<dbReference type="PROSITE" id="PS50096">
    <property type="entry name" value="IQ"/>
    <property type="match status" value="1"/>
</dbReference>
<feature type="region of interest" description="Disordered" evidence="1">
    <location>
        <begin position="73"/>
        <end position="244"/>
    </location>
</feature>